<protein>
    <submittedName>
        <fullName evidence="2">Uncharacterized protein</fullName>
    </submittedName>
</protein>
<dbReference type="AlphaFoldDB" id="A0A194X927"/>
<accession>A0A194X927</accession>
<dbReference type="GeneID" id="28829658"/>
<dbReference type="OrthoDB" id="3560179at2759"/>
<keyword evidence="1" id="KW-0732">Signal</keyword>
<gene>
    <name evidence="2" type="ORF">LY89DRAFT_734709</name>
</gene>
<feature type="chain" id="PRO_5008268029" evidence="1">
    <location>
        <begin position="21"/>
        <end position="238"/>
    </location>
</feature>
<dbReference type="RefSeq" id="XP_018070969.1">
    <property type="nucleotide sequence ID" value="XM_018219932.1"/>
</dbReference>
<sequence>MLSMQWTSLLVLACVDLVFSQWPRVPDPLPLITPPDVVNILFQDSDAAPGDLVGSVIAADSTAATFLINCATISSCGYAAWDNPIIITQGLSTMHWSYADPASETDGLTLSERCTFNGTTASTAICTNSFNNDYTDAITTLGLDQYGSYIDYQASLFGPPPFIPVKITAGLASLSVFEAAATNTGAVSTNASGSSTQATTSPTITSLAKSDSTAASSSVSSIAGRWVTLRRREIQQGV</sequence>
<feature type="signal peptide" evidence="1">
    <location>
        <begin position="1"/>
        <end position="20"/>
    </location>
</feature>
<reference evidence="2 3" key="1">
    <citation type="submission" date="2015-10" db="EMBL/GenBank/DDBJ databases">
        <title>Full genome of DAOMC 229536 Phialocephala scopiformis, a fungal endophyte of spruce producing the potent anti-insectan compound rugulosin.</title>
        <authorList>
            <consortium name="DOE Joint Genome Institute"/>
            <person name="Walker A.K."/>
            <person name="Frasz S.L."/>
            <person name="Seifert K.A."/>
            <person name="Miller J.D."/>
            <person name="Mondo S.J."/>
            <person name="Labutti K."/>
            <person name="Lipzen A."/>
            <person name="Dockter R."/>
            <person name="Kennedy M."/>
            <person name="Grigoriev I.V."/>
            <person name="Spatafora J.W."/>
        </authorList>
    </citation>
    <scope>NUCLEOTIDE SEQUENCE [LARGE SCALE GENOMIC DNA]</scope>
    <source>
        <strain evidence="2 3">CBS 120377</strain>
    </source>
</reference>
<organism evidence="2 3">
    <name type="scientific">Mollisia scopiformis</name>
    <name type="common">Conifer needle endophyte fungus</name>
    <name type="synonym">Phialocephala scopiformis</name>
    <dbReference type="NCBI Taxonomy" id="149040"/>
    <lineage>
        <taxon>Eukaryota</taxon>
        <taxon>Fungi</taxon>
        <taxon>Dikarya</taxon>
        <taxon>Ascomycota</taxon>
        <taxon>Pezizomycotina</taxon>
        <taxon>Leotiomycetes</taxon>
        <taxon>Helotiales</taxon>
        <taxon>Mollisiaceae</taxon>
        <taxon>Mollisia</taxon>
    </lineage>
</organism>
<dbReference type="InParanoid" id="A0A194X927"/>
<name>A0A194X927_MOLSC</name>
<evidence type="ECO:0000313" key="2">
    <source>
        <dbReference type="EMBL" id="KUJ16614.1"/>
    </source>
</evidence>
<proteinExistence type="predicted"/>
<dbReference type="EMBL" id="KQ947416">
    <property type="protein sequence ID" value="KUJ16614.1"/>
    <property type="molecule type" value="Genomic_DNA"/>
</dbReference>
<evidence type="ECO:0000313" key="3">
    <source>
        <dbReference type="Proteomes" id="UP000070700"/>
    </source>
</evidence>
<dbReference type="PANTHER" id="PTHR40640">
    <property type="entry name" value="ANCHORED GLYCOPROTEIN, PUTATIVE (AFU_ORTHOLOGUE AFUA_8G04860)-RELATED"/>
    <property type="match status" value="1"/>
</dbReference>
<dbReference type="PANTHER" id="PTHR40640:SF1">
    <property type="entry name" value="ANCHORED GLYCOPROTEIN, PUTATIVE (AFU_ORTHOLOGUE AFUA_8G04860)-RELATED"/>
    <property type="match status" value="1"/>
</dbReference>
<dbReference type="Proteomes" id="UP000070700">
    <property type="component" value="Unassembled WGS sequence"/>
</dbReference>
<evidence type="ECO:0000256" key="1">
    <source>
        <dbReference type="SAM" id="SignalP"/>
    </source>
</evidence>
<keyword evidence="3" id="KW-1185">Reference proteome</keyword>
<dbReference type="KEGG" id="psco:LY89DRAFT_734709"/>